<name>A0A0A2MGM0_9FLAO</name>
<dbReference type="AlphaFoldDB" id="A0A0A2MGM0"/>
<dbReference type="PIRSF" id="PIRSF015380">
    <property type="entry name" value="Site-sp_rcmb"/>
    <property type="match status" value="1"/>
</dbReference>
<dbReference type="Pfam" id="PF10136">
    <property type="entry name" value="SpecificRecomb"/>
    <property type="match status" value="1"/>
</dbReference>
<feature type="transmembrane region" description="Helical" evidence="5">
    <location>
        <begin position="490"/>
        <end position="513"/>
    </location>
</feature>
<protein>
    <submittedName>
        <fullName evidence="6">Recombinase</fullName>
    </submittedName>
</protein>
<evidence type="ECO:0000313" key="6">
    <source>
        <dbReference type="EMBL" id="KGO91817.1"/>
    </source>
</evidence>
<dbReference type="Proteomes" id="UP000030111">
    <property type="component" value="Unassembled WGS sequence"/>
</dbReference>
<evidence type="ECO:0000256" key="5">
    <source>
        <dbReference type="SAM" id="Phobius"/>
    </source>
</evidence>
<dbReference type="InterPro" id="IPR011385">
    <property type="entry name" value="Site-sp_rcmbase"/>
</dbReference>
<evidence type="ECO:0000256" key="3">
    <source>
        <dbReference type="ARBA" id="ARBA00022989"/>
    </source>
</evidence>
<proteinExistence type="predicted"/>
<accession>A0A0A2MGM0</accession>
<keyword evidence="7" id="KW-1185">Reference proteome</keyword>
<evidence type="ECO:0000256" key="1">
    <source>
        <dbReference type="ARBA" id="ARBA00004141"/>
    </source>
</evidence>
<reference evidence="6 7" key="1">
    <citation type="submission" date="2013-09" db="EMBL/GenBank/DDBJ databases">
        <authorList>
            <person name="Zeng Z."/>
            <person name="Chen C."/>
        </authorList>
    </citation>
    <scope>NUCLEOTIDE SEQUENCE [LARGE SCALE GENOMIC DNA]</scope>
    <source>
        <strain evidence="6 7">WB 4.1-42</strain>
    </source>
</reference>
<evidence type="ECO:0000256" key="2">
    <source>
        <dbReference type="ARBA" id="ARBA00022692"/>
    </source>
</evidence>
<dbReference type="Gene3D" id="1.20.1080.10">
    <property type="entry name" value="Glycerol uptake facilitator protein"/>
    <property type="match status" value="1"/>
</dbReference>
<dbReference type="EMBL" id="JRLY01000015">
    <property type="protein sequence ID" value="KGO91817.1"/>
    <property type="molecule type" value="Genomic_DNA"/>
</dbReference>
<comment type="caution">
    <text evidence="6">The sequence shown here is derived from an EMBL/GenBank/DDBJ whole genome shotgun (WGS) entry which is preliminary data.</text>
</comment>
<organism evidence="6 7">
    <name type="scientific">Flavobacterium subsaxonicum WB 4.1-42 = DSM 21790</name>
    <dbReference type="NCBI Taxonomy" id="1121898"/>
    <lineage>
        <taxon>Bacteria</taxon>
        <taxon>Pseudomonadati</taxon>
        <taxon>Bacteroidota</taxon>
        <taxon>Flavobacteriia</taxon>
        <taxon>Flavobacteriales</taxon>
        <taxon>Flavobacteriaceae</taxon>
        <taxon>Flavobacterium</taxon>
    </lineage>
</organism>
<dbReference type="eggNOG" id="COG4389">
    <property type="taxonomic scope" value="Bacteria"/>
</dbReference>
<evidence type="ECO:0000313" key="7">
    <source>
        <dbReference type="Proteomes" id="UP000030111"/>
    </source>
</evidence>
<sequence length="681" mass="77553">MTLPEFFATNFDEHNLWEYKADEVDLLAELVDIIRPKHPETAPPTDLTELLSLLSENERYRKGLSHYIKGLLSNKKFSKILTDAGILTDADFFFEVRKRLLAKILPDQPQKDTLGYVLNQVFFLSKDPVWLQTIAMPQLEKLFGLLQFRTLYDSGESNSPLAELIFSMEVLIHRFAGRALETAVIQMVPEYENRESPFLAIQKEFTILTERLLEEQRNYVSPSDIGYRQLLVLHHQCIDYVRAAFKNSEKYGISLRVNQSLLRIQQQLERLGVLLPLLAVDETGEATRDTIRLSLNLISYNCDKNNVRKLINESTQLISYEVTQHTANTGEHYITKDRWEYFRMFWNASGGGIIVGILCIIKVALSNIDTSAFGHAFYYSLNYSFGFIAIYVLGFTLATKQPAMTAAALVRALQTDRKNQEVKETEKHEAFAEFFARVFRSQFIAFVGNVILAFPVAWLGIWLIDIVFGYNLALTKWYHLVTDLSPIHSLAILHAAIAGIFLFLSGIIAGSVANRDKHRHVYYRIQEHPLLKKSFGRIRAKKLAKLYEKKWAGIISNWWFGVFMGSTASIGIFLGLDIDIRHITFASGNLALALYGANYNIATDLLVWGVVGIGVIGLVNFLVSFGLSMGLAFRSRNIPFSELGPISKAIWKHFKRKPGSFFFPSFRRTVVVEKQPEESNL</sequence>
<feature type="transmembrane region" description="Helical" evidence="5">
    <location>
        <begin position="551"/>
        <end position="576"/>
    </location>
</feature>
<feature type="transmembrane region" description="Helical" evidence="5">
    <location>
        <begin position="605"/>
        <end position="627"/>
    </location>
</feature>
<keyword evidence="4 5" id="KW-0472">Membrane</keyword>
<gene>
    <name evidence="6" type="ORF">Q766_16415</name>
</gene>
<dbReference type="STRING" id="1121898.GCA_000422725_03758"/>
<keyword evidence="2 5" id="KW-0812">Transmembrane</keyword>
<comment type="subcellular location">
    <subcellularLocation>
        <location evidence="1">Membrane</location>
        <topology evidence="1">Multi-pass membrane protein</topology>
    </subcellularLocation>
</comment>
<dbReference type="InterPro" id="IPR023271">
    <property type="entry name" value="Aquaporin-like"/>
</dbReference>
<evidence type="ECO:0000256" key="4">
    <source>
        <dbReference type="ARBA" id="ARBA00023136"/>
    </source>
</evidence>
<feature type="transmembrane region" description="Helical" evidence="5">
    <location>
        <begin position="344"/>
        <end position="365"/>
    </location>
</feature>
<feature type="transmembrane region" description="Helical" evidence="5">
    <location>
        <begin position="443"/>
        <end position="470"/>
    </location>
</feature>
<keyword evidence="3 5" id="KW-1133">Transmembrane helix</keyword>
<feature type="transmembrane region" description="Helical" evidence="5">
    <location>
        <begin position="377"/>
        <end position="398"/>
    </location>
</feature>
<dbReference type="GO" id="GO:0016020">
    <property type="term" value="C:membrane"/>
    <property type="evidence" value="ECO:0007669"/>
    <property type="project" value="UniProtKB-SubCell"/>
</dbReference>